<gene>
    <name evidence="1" type="ORF">CEPIT_LOCUS14504</name>
</gene>
<dbReference type="InterPro" id="IPR023198">
    <property type="entry name" value="PGP-like_dom2"/>
</dbReference>
<dbReference type="PANTHER" id="PTHR18901:SF38">
    <property type="entry name" value="PSEUDOURIDINE-5'-PHOSPHATASE"/>
    <property type="match status" value="1"/>
</dbReference>
<organism evidence="1 2">
    <name type="scientific">Cuscuta epithymum</name>
    <dbReference type="NCBI Taxonomy" id="186058"/>
    <lineage>
        <taxon>Eukaryota</taxon>
        <taxon>Viridiplantae</taxon>
        <taxon>Streptophyta</taxon>
        <taxon>Embryophyta</taxon>
        <taxon>Tracheophyta</taxon>
        <taxon>Spermatophyta</taxon>
        <taxon>Magnoliopsida</taxon>
        <taxon>eudicotyledons</taxon>
        <taxon>Gunneridae</taxon>
        <taxon>Pentapetalae</taxon>
        <taxon>asterids</taxon>
        <taxon>lamiids</taxon>
        <taxon>Solanales</taxon>
        <taxon>Convolvulaceae</taxon>
        <taxon>Cuscuteae</taxon>
        <taxon>Cuscuta</taxon>
        <taxon>Cuscuta subgen. Cuscuta</taxon>
    </lineage>
</organism>
<sequence>MTNPNGIRSSPSPQKPSITHVIFDMDGLLLDTEKFYTEVQEIILARYTKTFDWSLKAKMMGKKVLEAAKVFVEETGISDSLTAEDFLVEREAMLQNLFPTSELMSSASRLILHLHEKGIPISVATGSHKRHFQLKTKQHDELFSLMHHIVVGDDPEVKQGKPSPDIFLTAAKNLRMHLLICIKFLFLRMLPQVFLLLRMLACQW</sequence>
<reference evidence="1" key="1">
    <citation type="submission" date="2022-07" db="EMBL/GenBank/DDBJ databases">
        <authorList>
            <person name="Macas J."/>
            <person name="Novak P."/>
            <person name="Neumann P."/>
        </authorList>
    </citation>
    <scope>NUCLEOTIDE SEQUENCE</scope>
</reference>
<evidence type="ECO:0000313" key="2">
    <source>
        <dbReference type="Proteomes" id="UP001152523"/>
    </source>
</evidence>
<dbReference type="SFLD" id="SFLDS00003">
    <property type="entry name" value="Haloacid_Dehalogenase"/>
    <property type="match status" value="1"/>
</dbReference>
<dbReference type="AlphaFoldDB" id="A0AAV0DGX4"/>
<dbReference type="FunFam" id="1.10.150.240:FF:000001">
    <property type="entry name" value="Haloacid dehalogenase-like hydrolase domain"/>
    <property type="match status" value="1"/>
</dbReference>
<dbReference type="SUPFAM" id="SSF56784">
    <property type="entry name" value="HAD-like"/>
    <property type="match status" value="1"/>
</dbReference>
<name>A0AAV0DGX4_9ASTE</name>
<dbReference type="GO" id="GO:0043136">
    <property type="term" value="F:sn-glycerol 3-phosphatase activity"/>
    <property type="evidence" value="ECO:0007669"/>
    <property type="project" value="TreeGrafter"/>
</dbReference>
<dbReference type="Gene3D" id="3.40.50.1000">
    <property type="entry name" value="HAD superfamily/HAD-like"/>
    <property type="match status" value="1"/>
</dbReference>
<dbReference type="GO" id="GO:0006114">
    <property type="term" value="P:glycerol biosynthetic process"/>
    <property type="evidence" value="ECO:0007669"/>
    <property type="project" value="TreeGrafter"/>
</dbReference>
<dbReference type="InterPro" id="IPR023214">
    <property type="entry name" value="HAD_sf"/>
</dbReference>
<accession>A0AAV0DGX4</accession>
<dbReference type="EMBL" id="CAMAPF010000100">
    <property type="protein sequence ID" value="CAH9098647.1"/>
    <property type="molecule type" value="Genomic_DNA"/>
</dbReference>
<dbReference type="PANTHER" id="PTHR18901">
    <property type="entry name" value="2-DEOXYGLUCOSE-6-PHOSPHATE PHOSPHATASE 2"/>
    <property type="match status" value="1"/>
</dbReference>
<keyword evidence="2" id="KW-1185">Reference proteome</keyword>
<dbReference type="Pfam" id="PF00702">
    <property type="entry name" value="Hydrolase"/>
    <property type="match status" value="1"/>
</dbReference>
<comment type="caution">
    <text evidence="1">The sequence shown here is derived from an EMBL/GenBank/DDBJ whole genome shotgun (WGS) entry which is preliminary data.</text>
</comment>
<dbReference type="Proteomes" id="UP001152523">
    <property type="component" value="Unassembled WGS sequence"/>
</dbReference>
<dbReference type="SFLD" id="SFLDG01129">
    <property type="entry name" value="C1.5:_HAD__Beta-PGM__Phosphata"/>
    <property type="match status" value="1"/>
</dbReference>
<protein>
    <submittedName>
        <fullName evidence="1">Uncharacterized protein</fullName>
    </submittedName>
</protein>
<proteinExistence type="predicted"/>
<evidence type="ECO:0000313" key="1">
    <source>
        <dbReference type="EMBL" id="CAH9098647.1"/>
    </source>
</evidence>
<dbReference type="InterPro" id="IPR036412">
    <property type="entry name" value="HAD-like_sf"/>
</dbReference>
<dbReference type="Gene3D" id="1.10.150.240">
    <property type="entry name" value="Putative phosphatase, domain 2"/>
    <property type="match status" value="1"/>
</dbReference>